<keyword evidence="2" id="KW-1185">Reference proteome</keyword>
<gene>
    <name evidence="1" type="ORF">SteCoe_34671</name>
</gene>
<dbReference type="EMBL" id="MPUH01001402">
    <property type="protein sequence ID" value="OMJ68000.1"/>
    <property type="molecule type" value="Genomic_DNA"/>
</dbReference>
<reference evidence="1 2" key="1">
    <citation type="submission" date="2016-11" db="EMBL/GenBank/DDBJ databases">
        <title>The macronuclear genome of Stentor coeruleus: a giant cell with tiny introns.</title>
        <authorList>
            <person name="Slabodnick M."/>
            <person name="Ruby J.G."/>
            <person name="Reiff S.B."/>
            <person name="Swart E.C."/>
            <person name="Gosai S."/>
            <person name="Prabakaran S."/>
            <person name="Witkowska E."/>
            <person name="Larue G.E."/>
            <person name="Fisher S."/>
            <person name="Freeman R.M."/>
            <person name="Gunawardena J."/>
            <person name="Chu W."/>
            <person name="Stover N.A."/>
            <person name="Gregory B.D."/>
            <person name="Nowacki M."/>
            <person name="Derisi J."/>
            <person name="Roy S.W."/>
            <person name="Marshall W.F."/>
            <person name="Sood P."/>
        </authorList>
    </citation>
    <scope>NUCLEOTIDE SEQUENCE [LARGE SCALE GENOMIC DNA]</scope>
    <source>
        <strain evidence="1">WM001</strain>
    </source>
</reference>
<evidence type="ECO:0000313" key="2">
    <source>
        <dbReference type="Proteomes" id="UP000187209"/>
    </source>
</evidence>
<sequence>MLSDKSKRTRFHYSEELGESIAKGLRSLSPQCASDRLELSIGSNVERAYANLIKTQLKYIAQRETIRRQLYNNSEYKERISTLESPKKHQKSFMSINLARKLPTKNFELHSKSVNPKRKYLKRSSERVAYIDNFIENCIKVKEQSRGLSHDLPMIGKIFNYKFDKIERTVTMMQDERNENTDYLVNTRNFERRLIRNLIM</sequence>
<comment type="caution">
    <text evidence="1">The sequence shown here is derived from an EMBL/GenBank/DDBJ whole genome shotgun (WGS) entry which is preliminary data.</text>
</comment>
<dbReference type="AlphaFoldDB" id="A0A1R2AUB8"/>
<proteinExistence type="predicted"/>
<accession>A0A1R2AUB8</accession>
<protein>
    <submittedName>
        <fullName evidence="1">Uncharacterized protein</fullName>
    </submittedName>
</protein>
<evidence type="ECO:0000313" key="1">
    <source>
        <dbReference type="EMBL" id="OMJ68000.1"/>
    </source>
</evidence>
<dbReference type="Proteomes" id="UP000187209">
    <property type="component" value="Unassembled WGS sequence"/>
</dbReference>
<name>A0A1R2AUB8_9CILI</name>
<organism evidence="1 2">
    <name type="scientific">Stentor coeruleus</name>
    <dbReference type="NCBI Taxonomy" id="5963"/>
    <lineage>
        <taxon>Eukaryota</taxon>
        <taxon>Sar</taxon>
        <taxon>Alveolata</taxon>
        <taxon>Ciliophora</taxon>
        <taxon>Postciliodesmatophora</taxon>
        <taxon>Heterotrichea</taxon>
        <taxon>Heterotrichida</taxon>
        <taxon>Stentoridae</taxon>
        <taxon>Stentor</taxon>
    </lineage>
</organism>